<organism evidence="5">
    <name type="scientific">Cladocopium goreaui</name>
    <dbReference type="NCBI Taxonomy" id="2562237"/>
    <lineage>
        <taxon>Eukaryota</taxon>
        <taxon>Sar</taxon>
        <taxon>Alveolata</taxon>
        <taxon>Dinophyceae</taxon>
        <taxon>Suessiales</taxon>
        <taxon>Symbiodiniaceae</taxon>
        <taxon>Cladocopium</taxon>
    </lineage>
</organism>
<feature type="region of interest" description="Disordered" evidence="2">
    <location>
        <begin position="715"/>
        <end position="744"/>
    </location>
</feature>
<evidence type="ECO:0000313" key="8">
    <source>
        <dbReference type="Proteomes" id="UP001152797"/>
    </source>
</evidence>
<dbReference type="CDD" id="cd09272">
    <property type="entry name" value="RNase_HI_RT_Ty1"/>
    <property type="match status" value="1"/>
</dbReference>
<dbReference type="InterPro" id="IPR036875">
    <property type="entry name" value="Znf_CCHC_sf"/>
</dbReference>
<evidence type="ECO:0000313" key="5">
    <source>
        <dbReference type="EMBL" id="CAI4012992.1"/>
    </source>
</evidence>
<feature type="transmembrane region" description="Helical" evidence="3">
    <location>
        <begin position="1464"/>
        <end position="1488"/>
    </location>
</feature>
<dbReference type="EMBL" id="CAMXCT030005668">
    <property type="protein sequence ID" value="CAL4800304.1"/>
    <property type="molecule type" value="Genomic_DNA"/>
</dbReference>
<feature type="region of interest" description="Disordered" evidence="2">
    <location>
        <begin position="610"/>
        <end position="686"/>
    </location>
</feature>
<dbReference type="GO" id="GO:0003676">
    <property type="term" value="F:nucleic acid binding"/>
    <property type="evidence" value="ECO:0007669"/>
    <property type="project" value="InterPro"/>
</dbReference>
<dbReference type="OrthoDB" id="447404at2759"/>
<dbReference type="Proteomes" id="UP001152797">
    <property type="component" value="Unassembled WGS sequence"/>
</dbReference>
<dbReference type="Gene3D" id="4.10.60.10">
    <property type="entry name" value="Zinc finger, CCHC-type"/>
    <property type="match status" value="1"/>
</dbReference>
<comment type="caution">
    <text evidence="5">The sequence shown here is derived from an EMBL/GenBank/DDBJ whole genome shotgun (WGS) entry which is preliminary data.</text>
</comment>
<feature type="compositionally biased region" description="Low complexity" evidence="2">
    <location>
        <begin position="662"/>
        <end position="677"/>
    </location>
</feature>
<keyword evidence="3" id="KW-0472">Membrane</keyword>
<feature type="region of interest" description="Disordered" evidence="2">
    <location>
        <begin position="927"/>
        <end position="970"/>
    </location>
</feature>
<dbReference type="InterPro" id="IPR001878">
    <property type="entry name" value="Znf_CCHC"/>
</dbReference>
<dbReference type="SUPFAM" id="SSF57756">
    <property type="entry name" value="Retrovirus zinc finger-like domains"/>
    <property type="match status" value="1"/>
</dbReference>
<dbReference type="Pfam" id="PF00098">
    <property type="entry name" value="zf-CCHC"/>
    <property type="match status" value="1"/>
</dbReference>
<dbReference type="GO" id="GO:0008270">
    <property type="term" value="F:zinc ion binding"/>
    <property type="evidence" value="ECO:0007669"/>
    <property type="project" value="UniProtKB-KW"/>
</dbReference>
<dbReference type="SMART" id="SM00343">
    <property type="entry name" value="ZnF_C2HC"/>
    <property type="match status" value="1"/>
</dbReference>
<reference evidence="6" key="2">
    <citation type="submission" date="2024-04" db="EMBL/GenBank/DDBJ databases">
        <authorList>
            <person name="Chen Y."/>
            <person name="Shah S."/>
            <person name="Dougan E. K."/>
            <person name="Thang M."/>
            <person name="Chan C."/>
        </authorList>
    </citation>
    <scope>NUCLEOTIDE SEQUENCE [LARGE SCALE GENOMIC DNA]</scope>
</reference>
<evidence type="ECO:0000313" key="6">
    <source>
        <dbReference type="EMBL" id="CAL1166367.1"/>
    </source>
</evidence>
<feature type="compositionally biased region" description="Basic and acidic residues" evidence="2">
    <location>
        <begin position="949"/>
        <end position="970"/>
    </location>
</feature>
<keyword evidence="8" id="KW-1185">Reference proteome</keyword>
<name>A0A9P1DP77_9DINO</name>
<evidence type="ECO:0000256" key="2">
    <source>
        <dbReference type="SAM" id="MobiDB-lite"/>
    </source>
</evidence>
<keyword evidence="1" id="KW-0862">Zinc</keyword>
<feature type="domain" description="CCHC-type" evidence="4">
    <location>
        <begin position="690"/>
        <end position="703"/>
    </location>
</feature>
<keyword evidence="3" id="KW-0812">Transmembrane</keyword>
<keyword evidence="1" id="KW-0479">Metal-binding</keyword>
<dbReference type="PROSITE" id="PS50158">
    <property type="entry name" value="ZF_CCHC"/>
    <property type="match status" value="1"/>
</dbReference>
<dbReference type="EMBL" id="CAMXCT010005668">
    <property type="protein sequence ID" value="CAI4012992.1"/>
    <property type="molecule type" value="Genomic_DNA"/>
</dbReference>
<evidence type="ECO:0000259" key="4">
    <source>
        <dbReference type="PROSITE" id="PS50158"/>
    </source>
</evidence>
<feature type="compositionally biased region" description="Low complexity" evidence="2">
    <location>
        <begin position="927"/>
        <end position="948"/>
    </location>
</feature>
<evidence type="ECO:0000313" key="7">
    <source>
        <dbReference type="EMBL" id="CAL4800304.1"/>
    </source>
</evidence>
<keyword evidence="1" id="KW-0863">Zinc-finger</keyword>
<dbReference type="PANTHER" id="PTHR11439:SF463">
    <property type="entry name" value="REVERSE TRANSCRIPTASE TY1_COPIA-TYPE DOMAIN-CONTAINING PROTEIN"/>
    <property type="match status" value="1"/>
</dbReference>
<evidence type="ECO:0000256" key="3">
    <source>
        <dbReference type="SAM" id="Phobius"/>
    </source>
</evidence>
<gene>
    <name evidence="5" type="ORF">C1SCF055_LOCUS38006</name>
</gene>
<feature type="compositionally biased region" description="Low complexity" evidence="2">
    <location>
        <begin position="722"/>
        <end position="742"/>
    </location>
</feature>
<sequence length="1699" mass="186518">MECVVRMWRQGGMWRQNVASGGNAASEGDVASGNVSSECGVARECGVSGTAASGNAASRRLGMWRHNVSSASGIKVLQHLRDFAMSAAGSPVADGSPTASAPAVPGIDGAELAFRMVQAAESAASADREAELSQFRDWWWQVEQYVVAVDPKFTGDFDHIRSHMEDEMALVEQSPGRTKRSGFLYGLLASLMRQRPLLLLKGVEQGNGLEAVRQLFKTCQPANRNRALALLHLIMQWPNFDMRNALLPQVLKMEDSFREYEKIGSPLNEELKCAVLMKCLGGQLKTYMQVSMKDSTSYEDLREAALRFDQCTIRWTQSMSLGASVSNSDGAVPMEVDRVEKGKSGVFQAALLQVAEATQAAASAATAAQQAGSSQAASSQSPLAGKGAIDWSKLLTKRSNFGEGKSVEDDVKQFKDWHWQLQQYLVAIDEGFQSELQQLNSDPGKPLDMNTASAETRGRSSKLYSLLAGLMKNRCLHILKSAPSGDGYEGLRQLILAMRPPVQNRGLALLSAVTAWTPFSMQKPLLPQVLRLEQAFEETVKAGTELPDSLRTAVVLRCVQGQLKTHLNLSLSDGCKYADVREQILKWDRAQAKWTSWLGEEFSEATPMEIDRVDGGKGGWNQHKGKGKNQKGKGDKGAQKGKQKGSKGSWKGNGKDGKSKNYDNNNKGKGKGKQNTGHGKGKGKGDQKVCYQCGAPGHYAKDCWNVVRSAQTGQGMENSNNQVQGQQAQPVQQPAQQSGQQSTQYRVARIAGQAEADGEQIDVEILAPEDDAEIEGQDIDRGDAGVGPQGVDIQEKIMIAPAPEDKITVNGFNPPVGDVEPSKFFDEDAEAVRQKALEEQREDYESANMAIHDKQNPMQEMEQQPQVGLEDANVIQHPNPVGISDDPVEGGDNQPQEVANPALGMAGPSTPPSFFEVPMTPPVIAPSSSAAAGSTDVPVTPRTHPTTRAHGEEETADEQAHKKAKMEDSKKPRLMQLSEQHSAMIRAVQFDDGSEFHTMDDYSQDLKMTDHEEDEDHWQDDPSVFSGVPLQLWSDADISVKPEEPPQWLDDLADETELARLTNMGVIQREADYEGFKEKLQQRFSISCSVLEGVGTEISFLKRRLLRVEDGLALLPGSSIGKLIKVWEEKFGKLRSSTTPADSSIQMEDNSPCLVGSDVTFFRMAVGTCLYITRDRPDVAFTVKELSSYMSSPTISAMRHLKKLVAYLKGTSNYAVVLQQPHGGQGLHKQTNDKYWLLESFSDSDWSSNKRHRRSTSSGLHMLCGNLVYSSSRTQRVISLSSCEAELHGMVSTLCDGIFIKRCAEFVFKGNVEHILLTDSSSARQLCSRQGTGKVKHLSAKILWIQDQVRNGEIALSQISTAFNVADIGTKVLSAKRLKTLLSDIGIYDDDGANPIQAEESRGGDGRNLNQQMLQAAKTIARLALLMGLEPTTGAMGFPVDECAIDGSAGTCAPKDHDDDHSRLVYVILFVWCTAMSLLVAAAVWIGIKRIRAIEADAGHLALQVAQADTTLGEHMALLPEFQRTVGQVRNQVTETSSQMDMLADSVDGIHYGLVEIGGFAQHRELTPVQRRHMFTVEQGNRGGESESERTEDHLLNPDRDISTRQGEIEASIDDLRLQLNVALAEELWNDADELQRTILMLLDHSSNQGMRNPETRVRVFQRIADSLRMMANRGQQRGMSNATVSRYRDFEDVYRSRT</sequence>
<reference evidence="5" key="1">
    <citation type="submission" date="2022-10" db="EMBL/GenBank/DDBJ databases">
        <authorList>
            <person name="Chen Y."/>
            <person name="Dougan E. K."/>
            <person name="Chan C."/>
            <person name="Rhodes N."/>
            <person name="Thang M."/>
        </authorList>
    </citation>
    <scope>NUCLEOTIDE SEQUENCE</scope>
</reference>
<keyword evidence="3" id="KW-1133">Transmembrane helix</keyword>
<protein>
    <submittedName>
        <fullName evidence="7">Retrovirus-related Pol polyprotein from transposon RE1 (Retro element 1) (AtRE1)</fullName>
    </submittedName>
</protein>
<evidence type="ECO:0000256" key="1">
    <source>
        <dbReference type="PROSITE-ProRule" id="PRU00047"/>
    </source>
</evidence>
<dbReference type="EMBL" id="CAMXCT020005668">
    <property type="protein sequence ID" value="CAL1166367.1"/>
    <property type="molecule type" value="Genomic_DNA"/>
</dbReference>
<proteinExistence type="predicted"/>
<dbReference type="PANTHER" id="PTHR11439">
    <property type="entry name" value="GAG-POL-RELATED RETROTRANSPOSON"/>
    <property type="match status" value="1"/>
</dbReference>
<accession>A0A9P1DP77</accession>